<name>A0A1H3DHU8_9RHOB</name>
<feature type="active site" description="Nucleophile" evidence="2">
    <location>
        <position position="15"/>
    </location>
</feature>
<feature type="domain" description="DSBA-like thioredoxin" evidence="3">
    <location>
        <begin position="7"/>
        <end position="195"/>
    </location>
</feature>
<dbReference type="SUPFAM" id="SSF52833">
    <property type="entry name" value="Thioredoxin-like"/>
    <property type="match status" value="1"/>
</dbReference>
<accession>A0A1H3DHU8</accession>
<dbReference type="CDD" id="cd03022">
    <property type="entry name" value="DsbA_HCCA_Iso"/>
    <property type="match status" value="1"/>
</dbReference>
<protein>
    <recommendedName>
        <fullName evidence="1">2-hydroxychromene-2-carboxylate isomerase</fullName>
        <ecNumber evidence="1">5.99.1.4</ecNumber>
    </recommendedName>
</protein>
<dbReference type="EMBL" id="FNMZ01000008">
    <property type="protein sequence ID" value="SDX65708.1"/>
    <property type="molecule type" value="Genomic_DNA"/>
</dbReference>
<dbReference type="InterPro" id="IPR036249">
    <property type="entry name" value="Thioredoxin-like_sf"/>
</dbReference>
<dbReference type="GO" id="GO:0004364">
    <property type="term" value="F:glutathione transferase activity"/>
    <property type="evidence" value="ECO:0007669"/>
    <property type="project" value="TreeGrafter"/>
</dbReference>
<dbReference type="AlphaFoldDB" id="A0A1H3DHU8"/>
<dbReference type="STRING" id="356660.SAMN05444336_10813"/>
<proteinExistence type="inferred from homology"/>
<reference evidence="4 5" key="1">
    <citation type="submission" date="2016-10" db="EMBL/GenBank/DDBJ databases">
        <authorList>
            <person name="de Groot N.N."/>
        </authorList>
    </citation>
    <scope>NUCLEOTIDE SEQUENCE [LARGE SCALE GENOMIC DNA]</scope>
    <source>
        <strain evidence="4 5">DSM 17890</strain>
    </source>
</reference>
<dbReference type="InterPro" id="IPR051924">
    <property type="entry name" value="GST_Kappa/NadH"/>
</dbReference>
<dbReference type="Gene3D" id="3.40.30.10">
    <property type="entry name" value="Glutaredoxin"/>
    <property type="match status" value="1"/>
</dbReference>
<dbReference type="InterPro" id="IPR001853">
    <property type="entry name" value="DSBA-like_thioredoxin_dom"/>
</dbReference>
<dbReference type="GO" id="GO:1901170">
    <property type="term" value="P:naphthalene catabolic process"/>
    <property type="evidence" value="ECO:0007669"/>
    <property type="project" value="InterPro"/>
</dbReference>
<comment type="similarity">
    <text evidence="1">Belongs to the GST superfamily. NadH family.</text>
</comment>
<sequence>MTPMTPIEFLFDFGSPNAYFCHRVIPGLAAREGARFDYVPILLGGVFKATGNVSPMQAFAGVPAKLAYSSREMERFARLHGLTAYRRNPHFPVNTLGVMRGAFAARRTGVFEAYVDAVYAAMWEQGLKMDDPDVVVAALDAAGLDGAGLMTLAQTPEVKAELVASTTAAVERGCFGSPTFFVGEEMWFGKEHLPDVVRFAREA</sequence>
<dbReference type="InterPro" id="IPR044087">
    <property type="entry name" value="NahD-like"/>
</dbReference>
<dbReference type="EC" id="5.99.1.4" evidence="1"/>
<evidence type="ECO:0000256" key="2">
    <source>
        <dbReference type="PIRSR" id="PIRSR006386-1"/>
    </source>
</evidence>
<evidence type="ECO:0000313" key="4">
    <source>
        <dbReference type="EMBL" id="SDX65708.1"/>
    </source>
</evidence>
<dbReference type="PANTHER" id="PTHR42943:SF2">
    <property type="entry name" value="GLUTATHIONE S-TRANSFERASE KAPPA 1"/>
    <property type="match status" value="1"/>
</dbReference>
<dbReference type="InterPro" id="IPR014440">
    <property type="entry name" value="HCCAis_GSTk"/>
</dbReference>
<evidence type="ECO:0000256" key="1">
    <source>
        <dbReference type="PIRNR" id="PIRNR006386"/>
    </source>
</evidence>
<evidence type="ECO:0000313" key="5">
    <source>
        <dbReference type="Proteomes" id="UP000199118"/>
    </source>
</evidence>
<dbReference type="GO" id="GO:0004602">
    <property type="term" value="F:glutathione peroxidase activity"/>
    <property type="evidence" value="ECO:0007669"/>
    <property type="project" value="TreeGrafter"/>
</dbReference>
<dbReference type="Proteomes" id="UP000199118">
    <property type="component" value="Unassembled WGS sequence"/>
</dbReference>
<organism evidence="4 5">
    <name type="scientific">Albimonas donghaensis</name>
    <dbReference type="NCBI Taxonomy" id="356660"/>
    <lineage>
        <taxon>Bacteria</taxon>
        <taxon>Pseudomonadati</taxon>
        <taxon>Pseudomonadota</taxon>
        <taxon>Alphaproteobacteria</taxon>
        <taxon>Rhodobacterales</taxon>
        <taxon>Paracoccaceae</taxon>
        <taxon>Albimonas</taxon>
    </lineage>
</organism>
<dbReference type="PIRSF" id="PIRSF006386">
    <property type="entry name" value="HCCAis_GSTk"/>
    <property type="match status" value="1"/>
</dbReference>
<evidence type="ECO:0000259" key="3">
    <source>
        <dbReference type="Pfam" id="PF01323"/>
    </source>
</evidence>
<dbReference type="GO" id="GO:0006749">
    <property type="term" value="P:glutathione metabolic process"/>
    <property type="evidence" value="ECO:0007669"/>
    <property type="project" value="TreeGrafter"/>
</dbReference>
<dbReference type="Pfam" id="PF01323">
    <property type="entry name" value="DSBA"/>
    <property type="match status" value="1"/>
</dbReference>
<dbReference type="PANTHER" id="PTHR42943">
    <property type="entry name" value="GLUTATHIONE S-TRANSFERASE KAPPA"/>
    <property type="match status" value="1"/>
</dbReference>
<keyword evidence="5" id="KW-1185">Reference proteome</keyword>
<gene>
    <name evidence="4" type="ORF">SAMN05444336_10813</name>
</gene>
<keyword evidence="1 4" id="KW-0413">Isomerase</keyword>
<comment type="catalytic activity">
    <reaction evidence="1">
        <text>2-hydroxychromene-2-carboxylate = (3E)-4-(2-hydroxyphenyl)-2-oxobut-3-enoate</text>
        <dbReference type="Rhea" id="RHEA:27401"/>
        <dbReference type="ChEBI" id="CHEBI:59350"/>
        <dbReference type="ChEBI" id="CHEBI:59353"/>
        <dbReference type="EC" id="5.99.1.4"/>
    </reaction>
</comment>
<dbReference type="GO" id="GO:0018845">
    <property type="term" value="F:2-hydroxychromene-2-carboxylate isomerase activity"/>
    <property type="evidence" value="ECO:0007669"/>
    <property type="project" value="UniProtKB-UniRule"/>
</dbReference>